<dbReference type="Pfam" id="PF16900">
    <property type="entry name" value="REPA_OB_2"/>
    <property type="match status" value="1"/>
</dbReference>
<dbReference type="InterPro" id="IPR031657">
    <property type="entry name" value="REPA_OB_2"/>
</dbReference>
<dbReference type="EMBL" id="UYRV01115359">
    <property type="protein sequence ID" value="VDN29442.1"/>
    <property type="molecule type" value="Genomic_DNA"/>
</dbReference>
<dbReference type="InterPro" id="IPR012340">
    <property type="entry name" value="NA-bd_OB-fold"/>
</dbReference>
<reference evidence="3 4" key="1">
    <citation type="submission" date="2018-11" db="EMBL/GenBank/DDBJ databases">
        <authorList>
            <consortium name="Pathogen Informatics"/>
        </authorList>
    </citation>
    <scope>NUCLEOTIDE SEQUENCE [LARGE SCALE GENOMIC DNA]</scope>
</reference>
<keyword evidence="4" id="KW-1185">Reference proteome</keyword>
<proteinExistence type="predicted"/>
<gene>
    <name evidence="3" type="ORF">CGOC_LOCUS11257</name>
</gene>
<dbReference type="AlphaFoldDB" id="A0A3P7QC56"/>
<dbReference type="SUPFAM" id="SSF50249">
    <property type="entry name" value="Nucleic acid-binding proteins"/>
    <property type="match status" value="2"/>
</dbReference>
<dbReference type="OrthoDB" id="1751331at2759"/>
<accession>A0A3P7QC56</accession>
<evidence type="ECO:0000313" key="3">
    <source>
        <dbReference type="EMBL" id="VDN29442.1"/>
    </source>
</evidence>
<dbReference type="Gene3D" id="2.40.50.140">
    <property type="entry name" value="Nucleic acid-binding proteins"/>
    <property type="match status" value="2"/>
</dbReference>
<protein>
    <recommendedName>
        <fullName evidence="2">Replication protein A OB domain-containing protein</fullName>
    </recommendedName>
</protein>
<sequence length="251" mass="28000">MNAEKGGDIIAITRSYIDFGTLLGKKGESTGKPMLMIVEYELLARGHSILSAGVSHDGDKQLRVEEFCESDIIPISSITPYVSRWRICGLCTSKDNLRKYKRSAGDEVTVLCFELTDRDGAALRITGFDEVAEKLFPIIEIDRFISRDGRHCVKRDLSLIDESNAVVQLTLWNDRAENFEEKSLGHVISIKGAMVKHWSGTFSLGIAPSSKIEINPQIDGSVNLADWFANKRKSVDVKRISKPVYNGDNFD</sequence>
<evidence type="ECO:0000313" key="4">
    <source>
        <dbReference type="Proteomes" id="UP000271889"/>
    </source>
</evidence>
<evidence type="ECO:0000259" key="2">
    <source>
        <dbReference type="Pfam" id="PF16900"/>
    </source>
</evidence>
<feature type="domain" description="Replication protein A OB" evidence="2">
    <location>
        <begin position="140"/>
        <end position="215"/>
    </location>
</feature>
<keyword evidence="1" id="KW-0238">DNA-binding</keyword>
<dbReference type="Proteomes" id="UP000271889">
    <property type="component" value="Unassembled WGS sequence"/>
</dbReference>
<name>A0A3P7QC56_CYLGO</name>
<organism evidence="3 4">
    <name type="scientific">Cylicostephanus goldi</name>
    <name type="common">Nematode worm</name>
    <dbReference type="NCBI Taxonomy" id="71465"/>
    <lineage>
        <taxon>Eukaryota</taxon>
        <taxon>Metazoa</taxon>
        <taxon>Ecdysozoa</taxon>
        <taxon>Nematoda</taxon>
        <taxon>Chromadorea</taxon>
        <taxon>Rhabditida</taxon>
        <taxon>Rhabditina</taxon>
        <taxon>Rhabditomorpha</taxon>
        <taxon>Strongyloidea</taxon>
        <taxon>Strongylidae</taxon>
        <taxon>Cylicostephanus</taxon>
    </lineage>
</organism>
<dbReference type="CDD" id="cd04475">
    <property type="entry name" value="RPA1_DBD_B"/>
    <property type="match status" value="1"/>
</dbReference>
<dbReference type="GO" id="GO:0003677">
    <property type="term" value="F:DNA binding"/>
    <property type="evidence" value="ECO:0007669"/>
    <property type="project" value="UniProtKB-KW"/>
</dbReference>
<evidence type="ECO:0000256" key="1">
    <source>
        <dbReference type="ARBA" id="ARBA00023125"/>
    </source>
</evidence>